<proteinExistence type="predicted"/>
<feature type="compositionally biased region" description="Low complexity" evidence="1">
    <location>
        <begin position="113"/>
        <end position="127"/>
    </location>
</feature>
<dbReference type="GeneID" id="120257485"/>
<evidence type="ECO:0000256" key="1">
    <source>
        <dbReference type="SAM" id="MobiDB-lite"/>
    </source>
</evidence>
<sequence length="434" mass="48261">MASNECHWSTRKKTPKAAGIYEINDNTALAAKVEALTKRFNQFVLGTSSNSGAVLSCKTCGAGHATIQCPISIATDAPVETVDYVGGASRGPGNPYGNTYNPGWRNHPNFSWGQQQQHQPPQSQGPLHQPPQQPEKKFTTEDVLARFMINTEAKFVNINNQFAEVNTVLRNEKASIQSLENQVGQLARANSERPPSSLPSNTENNPREHLKAVTLRSGKQVEARAEEGSSTKHNGVAIQEDPKPSESDVEGVKEKQDEGTIQLPTPRILEYKPVIPYPARLRQDKDEAQFKKFLNRKLPEKLNDPGSFIIPCVIGEDMQEKALADSGASINEVLAINPLDEFLEGMDSDEYKLNNPPPTQVKHVGYVGTFPWPNNKKKSTTRKIWCKRDKKKKLGMNCTLSPPWEIDRLFFEGKEIEVLIVDRRTLNSLIEGAL</sequence>
<feature type="region of interest" description="Disordered" evidence="1">
    <location>
        <begin position="86"/>
        <end position="136"/>
    </location>
</feature>
<keyword evidence="2" id="KW-1185">Reference proteome</keyword>
<feature type="region of interest" description="Disordered" evidence="1">
    <location>
        <begin position="185"/>
        <end position="258"/>
    </location>
</feature>
<reference evidence="3" key="2">
    <citation type="submission" date="2025-08" db="UniProtKB">
        <authorList>
            <consortium name="RefSeq"/>
        </authorList>
    </citation>
    <scope>IDENTIFICATION</scope>
</reference>
<feature type="compositionally biased region" description="Basic and acidic residues" evidence="1">
    <location>
        <begin position="240"/>
        <end position="258"/>
    </location>
</feature>
<dbReference type="PANTHER" id="PTHR33067">
    <property type="entry name" value="RNA-DIRECTED DNA POLYMERASE-RELATED"/>
    <property type="match status" value="1"/>
</dbReference>
<reference evidence="2" key="1">
    <citation type="submission" date="2025-05" db="UniProtKB">
        <authorList>
            <consortium name="RefSeq"/>
        </authorList>
    </citation>
    <scope>NUCLEOTIDE SEQUENCE [LARGE SCALE GENOMIC DNA]</scope>
</reference>
<evidence type="ECO:0000313" key="3">
    <source>
        <dbReference type="RefSeq" id="XP_039120906.1"/>
    </source>
</evidence>
<evidence type="ECO:0000313" key="2">
    <source>
        <dbReference type="Proteomes" id="UP001515500"/>
    </source>
</evidence>
<feature type="compositionally biased region" description="Basic and acidic residues" evidence="1">
    <location>
        <begin position="219"/>
        <end position="230"/>
    </location>
</feature>
<gene>
    <name evidence="3" type="primary">LOC120257485</name>
</gene>
<protein>
    <submittedName>
        <fullName evidence="3">Uncharacterized protein LOC120257485</fullName>
    </submittedName>
</protein>
<dbReference type="RefSeq" id="XP_039120906.1">
    <property type="nucleotide sequence ID" value="XM_039264972.1"/>
</dbReference>
<accession>A0AB40B0W9</accession>
<dbReference type="AlphaFoldDB" id="A0AB40B0W9"/>
<dbReference type="Proteomes" id="UP001515500">
    <property type="component" value="Chromosome 1"/>
</dbReference>
<name>A0AB40B0W9_DIOCR</name>
<dbReference type="PANTHER" id="PTHR33067:SF31">
    <property type="entry name" value="RNA-DIRECTED DNA POLYMERASE"/>
    <property type="match status" value="1"/>
</dbReference>
<organism evidence="2 3">
    <name type="scientific">Dioscorea cayennensis subsp. rotundata</name>
    <name type="common">White Guinea yam</name>
    <name type="synonym">Dioscorea rotundata</name>
    <dbReference type="NCBI Taxonomy" id="55577"/>
    <lineage>
        <taxon>Eukaryota</taxon>
        <taxon>Viridiplantae</taxon>
        <taxon>Streptophyta</taxon>
        <taxon>Embryophyta</taxon>
        <taxon>Tracheophyta</taxon>
        <taxon>Spermatophyta</taxon>
        <taxon>Magnoliopsida</taxon>
        <taxon>Liliopsida</taxon>
        <taxon>Dioscoreales</taxon>
        <taxon>Dioscoreaceae</taxon>
        <taxon>Dioscorea</taxon>
    </lineage>
</organism>